<reference evidence="4" key="1">
    <citation type="journal article" date="2022" name="Int. J. Syst. Evol. Microbiol.">
        <title>Anaeromyxobacter oryzae sp. nov., Anaeromyxobacter diazotrophicus sp. nov. and Anaeromyxobacter paludicola sp. nov., isolated from paddy soils.</title>
        <authorList>
            <person name="Itoh H."/>
            <person name="Xu Z."/>
            <person name="Mise K."/>
            <person name="Masuda Y."/>
            <person name="Ushijima N."/>
            <person name="Hayakawa C."/>
            <person name="Shiratori Y."/>
            <person name="Senoo K."/>
        </authorList>
    </citation>
    <scope>NUCLEOTIDE SEQUENCE [LARGE SCALE GENOMIC DNA]</scope>
    <source>
        <strain evidence="4">Red232</strain>
    </source>
</reference>
<proteinExistence type="predicted"/>
<dbReference type="RefSeq" id="WP_248358074.1">
    <property type="nucleotide sequence ID" value="NZ_AP025591.1"/>
</dbReference>
<feature type="region of interest" description="Disordered" evidence="1">
    <location>
        <begin position="1"/>
        <end position="21"/>
    </location>
</feature>
<keyword evidence="2" id="KW-1133">Transmembrane helix</keyword>
<gene>
    <name evidence="3" type="ORF">AMOR_04880</name>
</gene>
<keyword evidence="2" id="KW-0472">Membrane</keyword>
<feature type="transmembrane region" description="Helical" evidence="2">
    <location>
        <begin position="151"/>
        <end position="171"/>
    </location>
</feature>
<feature type="compositionally biased region" description="Low complexity" evidence="1">
    <location>
        <begin position="11"/>
        <end position="21"/>
    </location>
</feature>
<evidence type="ECO:0008006" key="5">
    <source>
        <dbReference type="Google" id="ProtNLM"/>
    </source>
</evidence>
<organism evidence="3 4">
    <name type="scientific">Anaeromyxobacter oryzae</name>
    <dbReference type="NCBI Taxonomy" id="2918170"/>
    <lineage>
        <taxon>Bacteria</taxon>
        <taxon>Pseudomonadati</taxon>
        <taxon>Myxococcota</taxon>
        <taxon>Myxococcia</taxon>
        <taxon>Myxococcales</taxon>
        <taxon>Cystobacterineae</taxon>
        <taxon>Anaeromyxobacteraceae</taxon>
        <taxon>Anaeromyxobacter</taxon>
    </lineage>
</organism>
<accession>A0ABM7WPU8</accession>
<dbReference type="Proteomes" id="UP001162891">
    <property type="component" value="Chromosome"/>
</dbReference>
<evidence type="ECO:0000256" key="2">
    <source>
        <dbReference type="SAM" id="Phobius"/>
    </source>
</evidence>
<name>A0ABM7WPU8_9BACT</name>
<dbReference type="EMBL" id="AP025591">
    <property type="protein sequence ID" value="BDG01492.1"/>
    <property type="molecule type" value="Genomic_DNA"/>
</dbReference>
<protein>
    <recommendedName>
        <fullName evidence="5">Integral membrane protein</fullName>
    </recommendedName>
</protein>
<evidence type="ECO:0000313" key="4">
    <source>
        <dbReference type="Proteomes" id="UP001162891"/>
    </source>
</evidence>
<evidence type="ECO:0000313" key="3">
    <source>
        <dbReference type="EMBL" id="BDG01492.1"/>
    </source>
</evidence>
<evidence type="ECO:0000256" key="1">
    <source>
        <dbReference type="SAM" id="MobiDB-lite"/>
    </source>
</evidence>
<feature type="transmembrane region" description="Helical" evidence="2">
    <location>
        <begin position="117"/>
        <end position="139"/>
    </location>
</feature>
<sequence length="183" mass="19138">MKNFDPGDGHPSPARSPPGRASRARSELLRDIVQAGLITGALDAAVAVVLYVFVLHALSVLGVLQFIASGLLGTAAFQGGLVTALLGFAIHFFLALAFAALFIASSQRLAILGEHPVASGILYGAAIYFLMNFVVLPFTAVPRSPVRAVELVPMLLDHMFFVGLPTALIVAHRGQAARAPSPA</sequence>
<keyword evidence="2" id="KW-0812">Transmembrane</keyword>
<feature type="transmembrane region" description="Helical" evidence="2">
    <location>
        <begin position="84"/>
        <end position="105"/>
    </location>
</feature>
<keyword evidence="4" id="KW-1185">Reference proteome</keyword>